<feature type="transmembrane region" description="Helical" evidence="1">
    <location>
        <begin position="215"/>
        <end position="237"/>
    </location>
</feature>
<gene>
    <name evidence="3" type="primary">gltS</name>
    <name evidence="3" type="ORF">LKD47_01240</name>
</gene>
<keyword evidence="1" id="KW-0769">Symport</keyword>
<dbReference type="PANTHER" id="PTHR36178">
    <property type="entry name" value="SLR0625 PROTEIN"/>
    <property type="match status" value="1"/>
</dbReference>
<accession>A0AAW4WE54</accession>
<feature type="transmembrane region" description="Helical" evidence="1">
    <location>
        <begin position="243"/>
        <end position="262"/>
    </location>
</feature>
<proteinExistence type="inferred from homology"/>
<feature type="transmembrane region" description="Helical" evidence="1">
    <location>
        <begin position="302"/>
        <end position="323"/>
    </location>
</feature>
<evidence type="ECO:0000313" key="3">
    <source>
        <dbReference type="EMBL" id="MCC2240926.1"/>
    </source>
</evidence>
<keyword evidence="1" id="KW-0472">Membrane</keyword>
<feature type="transmembrane region" description="Helical" evidence="1">
    <location>
        <begin position="332"/>
        <end position="349"/>
    </location>
</feature>
<dbReference type="NCBIfam" id="TIGR00210">
    <property type="entry name" value="gltS"/>
    <property type="match status" value="1"/>
</dbReference>
<dbReference type="Pfam" id="PF03616">
    <property type="entry name" value="Glt_symporter"/>
    <property type="match status" value="1"/>
</dbReference>
<dbReference type="EMBL" id="JAJEQW010000001">
    <property type="protein sequence ID" value="MCC2240926.1"/>
    <property type="molecule type" value="Genomic_DNA"/>
</dbReference>
<feature type="transmembrane region" description="Helical" evidence="1">
    <location>
        <begin position="274"/>
        <end position="296"/>
    </location>
</feature>
<comment type="similarity">
    <text evidence="1">Belongs to the glutamate:Na(+) symporter (ESS) (TC 2.A.27) family.</text>
</comment>
<feature type="transmembrane region" description="Helical" evidence="1">
    <location>
        <begin position="369"/>
        <end position="393"/>
    </location>
</feature>
<dbReference type="GO" id="GO:0015813">
    <property type="term" value="P:L-glutamate transmembrane transport"/>
    <property type="evidence" value="ECO:0007669"/>
    <property type="project" value="UniProtKB-UniRule"/>
</dbReference>
<keyword evidence="1" id="KW-0739">Sodium transport</keyword>
<name>A0AAW4WE54_9FIRM</name>
<keyword evidence="1" id="KW-1133">Transmembrane helix</keyword>
<dbReference type="GO" id="GO:0015501">
    <property type="term" value="F:glutamate:sodium symporter activity"/>
    <property type="evidence" value="ECO:0007669"/>
    <property type="project" value="UniProtKB-UniRule"/>
</dbReference>
<keyword evidence="1" id="KW-0812">Transmembrane</keyword>
<reference evidence="3" key="1">
    <citation type="submission" date="2021-10" db="EMBL/GenBank/DDBJ databases">
        <title>Anaerobic single-cell dispensing facilitates the cultivation of human gut bacteria.</title>
        <authorList>
            <person name="Afrizal A."/>
        </authorList>
    </citation>
    <scope>NUCLEOTIDE SEQUENCE</scope>
    <source>
        <strain evidence="3">CLA-AA-H204</strain>
    </source>
</reference>
<keyword evidence="1" id="KW-0406">Ion transport</keyword>
<feature type="transmembrane region" description="Helical" evidence="1">
    <location>
        <begin position="36"/>
        <end position="61"/>
    </location>
</feature>
<dbReference type="PANTHER" id="PTHR36178:SF1">
    <property type="entry name" value="SODIUM_GLUTAMATE SYMPORTER"/>
    <property type="match status" value="1"/>
</dbReference>
<feature type="transmembrane region" description="Helical" evidence="1">
    <location>
        <begin position="154"/>
        <end position="177"/>
    </location>
</feature>
<comment type="function">
    <text evidence="1">Catalyzes the sodium-dependent transport of glutamate.</text>
</comment>
<dbReference type="Proteomes" id="UP001198893">
    <property type="component" value="Unassembled WGS sequence"/>
</dbReference>
<dbReference type="AlphaFoldDB" id="A0AAW4WE54"/>
<evidence type="ECO:0000313" key="4">
    <source>
        <dbReference type="Proteomes" id="UP001198893"/>
    </source>
</evidence>
<keyword evidence="1" id="KW-0029">Amino-acid transport</keyword>
<feature type="transmembrane region" description="Helical" evidence="1">
    <location>
        <begin position="97"/>
        <end position="116"/>
    </location>
</feature>
<comment type="subcellular location">
    <subcellularLocation>
        <location evidence="1">Cell membrane</location>
        <topology evidence="1">Multi-pass membrane protein</topology>
    </subcellularLocation>
</comment>
<evidence type="ECO:0000256" key="1">
    <source>
        <dbReference type="HAMAP-Rule" id="MF_02062"/>
    </source>
</evidence>
<sequence>MNIHLDMYQTLAVAVLVLMLGSFLRKKIHFLEKFCIPAPVIGGLLFAIFTCICYSTGVAEFSFDDTLREVCMVFFFTSVGFQANLKVLKSGGKSMAVFLGLVIALIITQNFLAVGLSKLLGLNPLIGMCTGSIPMVGGHGTAGAFGPVLEDFNIHGATTICTAAATFGLITGSLIGGPLGKRLVEKKNLLATVASEDDSLLVEDEKKHERHTNMYASAVFQLILAIGLGTIFSYFLTKTGLTFPIYIGAMLAAALIRNIVEYSHGNATIHMGEINDLGGISLSLFLGMAMITLKLWELASLALPLIILLSSQVILIAVFTYFIEFNIMGRDYDAAVLVAGTCGFGMGATPNAMANMQALCDRYVPSVKAYLLIPLVGSLFADFINSLVITFFINIL</sequence>
<keyword evidence="1" id="KW-0915">Sodium</keyword>
<feature type="transmembrane region" description="Helical" evidence="1">
    <location>
        <begin position="6"/>
        <end position="24"/>
    </location>
</feature>
<dbReference type="RefSeq" id="WP_022242630.1">
    <property type="nucleotide sequence ID" value="NZ_JAJEQW010000001.1"/>
</dbReference>
<dbReference type="GO" id="GO:0005886">
    <property type="term" value="C:plasma membrane"/>
    <property type="evidence" value="ECO:0007669"/>
    <property type="project" value="UniProtKB-SubCell"/>
</dbReference>
<dbReference type="HAMAP" id="MF_02062">
    <property type="entry name" value="GltS"/>
    <property type="match status" value="1"/>
</dbReference>
<organism evidence="3 4">
    <name type="scientific">Roseburia amylophila</name>
    <dbReference type="NCBI Taxonomy" id="2981794"/>
    <lineage>
        <taxon>Bacteria</taxon>
        <taxon>Bacillati</taxon>
        <taxon>Bacillota</taxon>
        <taxon>Clostridia</taxon>
        <taxon>Lachnospirales</taxon>
        <taxon>Lachnospiraceae</taxon>
        <taxon>Roseburia</taxon>
    </lineage>
</organism>
<comment type="caution">
    <text evidence="3">The sequence shown here is derived from an EMBL/GenBank/DDBJ whole genome shotgun (WGS) entry which is preliminary data.</text>
</comment>
<keyword evidence="1" id="KW-1003">Cell membrane</keyword>
<dbReference type="InterPro" id="IPR004445">
    <property type="entry name" value="GltS"/>
</dbReference>
<keyword evidence="1" id="KW-0813">Transport</keyword>
<evidence type="ECO:0000256" key="2">
    <source>
        <dbReference type="NCBIfam" id="TIGR00210"/>
    </source>
</evidence>
<protein>
    <recommendedName>
        <fullName evidence="1 2">Sodium/glutamate symporter</fullName>
    </recommendedName>
</protein>